<dbReference type="EMBL" id="OZ075136">
    <property type="protein sequence ID" value="CAL5001138.1"/>
    <property type="molecule type" value="Genomic_DNA"/>
</dbReference>
<dbReference type="InterPro" id="IPR003690">
    <property type="entry name" value="MTERF"/>
</dbReference>
<reference evidence="4 5" key="2">
    <citation type="submission" date="2024-10" db="EMBL/GenBank/DDBJ databases">
        <authorList>
            <person name="Ryan C."/>
        </authorList>
    </citation>
    <scope>NUCLEOTIDE SEQUENCE [LARGE SCALE GENOMIC DNA]</scope>
</reference>
<dbReference type="AlphaFoldDB" id="A0ABC9BHJ9"/>
<evidence type="ECO:0000256" key="1">
    <source>
        <dbReference type="ARBA" id="ARBA00007692"/>
    </source>
</evidence>
<gene>
    <name evidence="4" type="ORF">URODEC1_LOCUS65221</name>
</gene>
<dbReference type="Proteomes" id="UP001497457">
    <property type="component" value="Chromosome 26rd"/>
</dbReference>
<evidence type="ECO:0000256" key="3">
    <source>
        <dbReference type="ARBA" id="ARBA00022946"/>
    </source>
</evidence>
<dbReference type="Pfam" id="PF02536">
    <property type="entry name" value="mTERF"/>
    <property type="match status" value="1"/>
</dbReference>
<keyword evidence="2" id="KW-0805">Transcription regulation</keyword>
<keyword evidence="2" id="KW-0804">Transcription</keyword>
<reference evidence="5" key="1">
    <citation type="submission" date="2024-06" db="EMBL/GenBank/DDBJ databases">
        <authorList>
            <person name="Ryan C."/>
        </authorList>
    </citation>
    <scope>NUCLEOTIDE SEQUENCE [LARGE SCALE GENOMIC DNA]</scope>
</reference>
<comment type="similarity">
    <text evidence="1">Belongs to the mTERF family.</text>
</comment>
<evidence type="ECO:0000313" key="5">
    <source>
        <dbReference type="Proteomes" id="UP001497457"/>
    </source>
</evidence>
<dbReference type="SMART" id="SM00733">
    <property type="entry name" value="Mterf"/>
    <property type="match status" value="4"/>
</dbReference>
<organism evidence="4 5">
    <name type="scientific">Urochloa decumbens</name>
    <dbReference type="NCBI Taxonomy" id="240449"/>
    <lineage>
        <taxon>Eukaryota</taxon>
        <taxon>Viridiplantae</taxon>
        <taxon>Streptophyta</taxon>
        <taxon>Embryophyta</taxon>
        <taxon>Tracheophyta</taxon>
        <taxon>Spermatophyta</taxon>
        <taxon>Magnoliopsida</taxon>
        <taxon>Liliopsida</taxon>
        <taxon>Poales</taxon>
        <taxon>Poaceae</taxon>
        <taxon>PACMAD clade</taxon>
        <taxon>Panicoideae</taxon>
        <taxon>Panicodae</taxon>
        <taxon>Paniceae</taxon>
        <taxon>Melinidinae</taxon>
        <taxon>Urochloa</taxon>
    </lineage>
</organism>
<dbReference type="GO" id="GO:0006353">
    <property type="term" value="P:DNA-templated transcription termination"/>
    <property type="evidence" value="ECO:0007669"/>
    <property type="project" value="UniProtKB-KW"/>
</dbReference>
<dbReference type="PANTHER" id="PTHR13068:SF202">
    <property type="entry name" value="OS05G0413000 PROTEIN"/>
    <property type="match status" value="1"/>
</dbReference>
<dbReference type="PANTHER" id="PTHR13068">
    <property type="entry name" value="CGI-12 PROTEIN-RELATED"/>
    <property type="match status" value="1"/>
</dbReference>
<dbReference type="InterPro" id="IPR038538">
    <property type="entry name" value="MTERF_sf"/>
</dbReference>
<dbReference type="Gene3D" id="1.25.70.10">
    <property type="entry name" value="Transcription termination factor 3, mitochondrial"/>
    <property type="match status" value="1"/>
</dbReference>
<evidence type="ECO:0000313" key="4">
    <source>
        <dbReference type="EMBL" id="CAL5001138.1"/>
    </source>
</evidence>
<keyword evidence="2" id="KW-0806">Transcription termination</keyword>
<protein>
    <submittedName>
        <fullName evidence="4">Uncharacterized protein</fullName>
    </submittedName>
</protein>
<name>A0ABC9BHJ9_9POAL</name>
<evidence type="ECO:0000256" key="2">
    <source>
        <dbReference type="ARBA" id="ARBA00022472"/>
    </source>
</evidence>
<sequence length="394" mass="43013">MRSKKHLVNPPAVSPMLAAVRRHGLSLPLCALATAFSSTTAADPAVSYLISRCGLSPAAAARAAPSVRLRLASPGAAQADAVLAFLRRYGFSDADISSTIRRRPTLLSSDPAKTLQPKLDFFASVGVSAPLLPRLISVTPGLLYSSVEDHLDPLFAILREVLGGSDDLVIAVLRRSPFVARCQPKATLLSWLPLLRDIHGLSTDEVAKLVAVHPSAIMLTPDRINEIVDAVRRVGVEPRSPMFAYVFGVFAHMKATTLESKITHYRRLGFNSDSITQMIRRYLESMAISEKKISEIVGFLTGKAGLSLEDMVAYPNMLVRSLETLSRRCAVFAVLTRAGKRPGQPLRLALLYSERRFLNLYVEPHAYELPNVLRAMKGEIPFEGFIGGSDEKPT</sequence>
<proteinExistence type="inferred from homology"/>
<keyword evidence="3" id="KW-0809">Transit peptide</keyword>
<accession>A0ABC9BHJ9</accession>
<keyword evidence="5" id="KW-1185">Reference proteome</keyword>